<name>A0A086JNF0_TOXGO</name>
<dbReference type="EC" id="2.3.1.-" evidence="10"/>
<feature type="transmembrane region" description="Helical" evidence="10">
    <location>
        <begin position="94"/>
        <end position="114"/>
    </location>
</feature>
<dbReference type="PROSITE" id="PS01188">
    <property type="entry name" value="ELO"/>
    <property type="match status" value="1"/>
</dbReference>
<dbReference type="VEuPathDB" id="ToxoDB:TGP89_205350"/>
<evidence type="ECO:0000256" key="4">
    <source>
        <dbReference type="ARBA" id="ARBA00022692"/>
    </source>
</evidence>
<sequence length="318" mass="37794">MDIRETSSMELDRRPLGMPSTYPDKSVLSLSEAYPILNPLYSKIETEYNALPWLQWTVERYHFAPIAVTLYLLFCYFGTRWMKNRPAYDLRRPLKYWNLFLAIFSFMGMIRVVPHLFEILRRWGFEVSICSPPVFTYGHGASGLWIFLFIYSKYFELLDTLFIVLRKRPLNFLHWYHHATVLLYTWDGYCVEQPAGIYFVAMNYSVHAIMYFYYFLAAQLQRPLPWGIFVTIAQISQMFVGMGVTCVSLYYSFAYPLVNKWTGWEFTDPMTHGQYISARNLVYGLLMYSTYLYLFAEYFFKRYVSKASHKKIQAEKAQ</sequence>
<dbReference type="Proteomes" id="UP000028828">
    <property type="component" value="Unassembled WGS sequence"/>
</dbReference>
<dbReference type="GO" id="GO:0042761">
    <property type="term" value="P:very long-chain fatty acid biosynthetic process"/>
    <property type="evidence" value="ECO:0007669"/>
    <property type="project" value="TreeGrafter"/>
</dbReference>
<feature type="transmembrane region" description="Helical" evidence="10">
    <location>
        <begin position="61"/>
        <end position="82"/>
    </location>
</feature>
<dbReference type="GO" id="GO:0034625">
    <property type="term" value="P:fatty acid elongation, monounsaturated fatty acid"/>
    <property type="evidence" value="ECO:0007669"/>
    <property type="project" value="TreeGrafter"/>
</dbReference>
<evidence type="ECO:0000313" key="11">
    <source>
        <dbReference type="EMBL" id="KFG33668.1"/>
    </source>
</evidence>
<organism evidence="11 12">
    <name type="scientific">Toxoplasma gondii p89</name>
    <dbReference type="NCBI Taxonomy" id="943119"/>
    <lineage>
        <taxon>Eukaryota</taxon>
        <taxon>Sar</taxon>
        <taxon>Alveolata</taxon>
        <taxon>Apicomplexa</taxon>
        <taxon>Conoidasida</taxon>
        <taxon>Coccidia</taxon>
        <taxon>Eucoccidiorida</taxon>
        <taxon>Eimeriorina</taxon>
        <taxon>Sarcocystidae</taxon>
        <taxon>Toxoplasma</taxon>
    </lineage>
</organism>
<evidence type="ECO:0000256" key="6">
    <source>
        <dbReference type="ARBA" id="ARBA00022989"/>
    </source>
</evidence>
<comment type="subcellular location">
    <subcellularLocation>
        <location evidence="1">Membrane</location>
        <topology evidence="1">Multi-pass membrane protein</topology>
    </subcellularLocation>
</comment>
<dbReference type="GO" id="GO:0009922">
    <property type="term" value="F:fatty acid elongase activity"/>
    <property type="evidence" value="ECO:0007669"/>
    <property type="project" value="InterPro"/>
</dbReference>
<feature type="transmembrane region" description="Helical" evidence="10">
    <location>
        <begin position="134"/>
        <end position="151"/>
    </location>
</feature>
<keyword evidence="6 10" id="KW-1133">Transmembrane helix</keyword>
<dbReference type="AlphaFoldDB" id="A0A086JNF0"/>
<evidence type="ECO:0000313" key="12">
    <source>
        <dbReference type="Proteomes" id="UP000028828"/>
    </source>
</evidence>
<proteinExistence type="inferred from homology"/>
<feature type="transmembrane region" description="Helical" evidence="10">
    <location>
        <begin position="281"/>
        <end position="300"/>
    </location>
</feature>
<evidence type="ECO:0000256" key="1">
    <source>
        <dbReference type="ARBA" id="ARBA00004141"/>
    </source>
</evidence>
<keyword evidence="2 10" id="KW-0444">Lipid biosynthesis</keyword>
<keyword evidence="5 10" id="KW-0276">Fatty acid metabolism</keyword>
<dbReference type="PANTHER" id="PTHR11157">
    <property type="entry name" value="FATTY ACID ACYL TRANSFERASE-RELATED"/>
    <property type="match status" value="1"/>
</dbReference>
<dbReference type="GO" id="GO:0034626">
    <property type="term" value="P:fatty acid elongation, polyunsaturated fatty acid"/>
    <property type="evidence" value="ECO:0007669"/>
    <property type="project" value="TreeGrafter"/>
</dbReference>
<dbReference type="EMBL" id="AEYI02001743">
    <property type="protein sequence ID" value="KFG33668.1"/>
    <property type="molecule type" value="Genomic_DNA"/>
</dbReference>
<comment type="similarity">
    <text evidence="10">Belongs to the ELO family.</text>
</comment>
<dbReference type="GO" id="GO:0019367">
    <property type="term" value="P:fatty acid elongation, saturated fatty acid"/>
    <property type="evidence" value="ECO:0007669"/>
    <property type="project" value="TreeGrafter"/>
</dbReference>
<keyword evidence="8 10" id="KW-0472">Membrane</keyword>
<evidence type="ECO:0000256" key="2">
    <source>
        <dbReference type="ARBA" id="ARBA00022516"/>
    </source>
</evidence>
<evidence type="ECO:0000256" key="10">
    <source>
        <dbReference type="RuleBase" id="RU361115"/>
    </source>
</evidence>
<dbReference type="SMR" id="A0A086JNF0"/>
<feature type="transmembrane region" description="Helical" evidence="10">
    <location>
        <begin position="195"/>
        <end position="216"/>
    </location>
</feature>
<dbReference type="OrthoDB" id="434092at2759"/>
<comment type="catalytic activity">
    <reaction evidence="10">
        <text>an acyl-CoA + malonyl-CoA + H(+) = a 3-oxoacyl-CoA + CO2 + CoA</text>
        <dbReference type="Rhea" id="RHEA:50252"/>
        <dbReference type="ChEBI" id="CHEBI:15378"/>
        <dbReference type="ChEBI" id="CHEBI:16526"/>
        <dbReference type="ChEBI" id="CHEBI:57287"/>
        <dbReference type="ChEBI" id="CHEBI:57384"/>
        <dbReference type="ChEBI" id="CHEBI:58342"/>
        <dbReference type="ChEBI" id="CHEBI:90726"/>
    </reaction>
    <physiologicalReaction direction="left-to-right" evidence="10">
        <dbReference type="Rhea" id="RHEA:50253"/>
    </physiologicalReaction>
</comment>
<feature type="transmembrane region" description="Helical" evidence="10">
    <location>
        <begin position="172"/>
        <end position="189"/>
    </location>
</feature>
<dbReference type="GO" id="GO:0030148">
    <property type="term" value="P:sphingolipid biosynthetic process"/>
    <property type="evidence" value="ECO:0007669"/>
    <property type="project" value="TreeGrafter"/>
</dbReference>
<reference evidence="11 12" key="1">
    <citation type="submission" date="2014-03" db="EMBL/GenBank/DDBJ databases">
        <authorList>
            <person name="Sibley D."/>
            <person name="Venepally P."/>
            <person name="Karamycheva S."/>
            <person name="Hadjithomas M."/>
            <person name="Khan A."/>
            <person name="Brunk B."/>
            <person name="Roos D."/>
            <person name="Caler E."/>
            <person name="Lorenzi H."/>
        </authorList>
    </citation>
    <scope>NUCLEOTIDE SEQUENCE [LARGE SCALE GENOMIC DNA]</scope>
    <source>
        <strain evidence="12">p89</strain>
    </source>
</reference>
<feature type="transmembrane region" description="Helical" evidence="10">
    <location>
        <begin position="228"/>
        <end position="251"/>
    </location>
</feature>
<gene>
    <name evidence="11" type="ORF">TGP89_205350</name>
</gene>
<dbReference type="PANTHER" id="PTHR11157:SF17">
    <property type="entry name" value="ELONGATION OF VERY LONG CHAIN FATTY ACIDS PROTEIN 6"/>
    <property type="match status" value="1"/>
</dbReference>
<evidence type="ECO:0000256" key="7">
    <source>
        <dbReference type="ARBA" id="ARBA00023098"/>
    </source>
</evidence>
<keyword evidence="9 10" id="KW-0275">Fatty acid biosynthesis</keyword>
<dbReference type="GO" id="GO:0005789">
    <property type="term" value="C:endoplasmic reticulum membrane"/>
    <property type="evidence" value="ECO:0007669"/>
    <property type="project" value="TreeGrafter"/>
</dbReference>
<evidence type="ECO:0000256" key="5">
    <source>
        <dbReference type="ARBA" id="ARBA00022832"/>
    </source>
</evidence>
<evidence type="ECO:0000256" key="3">
    <source>
        <dbReference type="ARBA" id="ARBA00022679"/>
    </source>
</evidence>
<dbReference type="InterPro" id="IPR002076">
    <property type="entry name" value="ELO_fam"/>
</dbReference>
<accession>A0A086JNF0</accession>
<comment type="caution">
    <text evidence="11">The sequence shown here is derived from an EMBL/GenBank/DDBJ whole genome shotgun (WGS) entry which is preliminary data.</text>
</comment>
<evidence type="ECO:0000256" key="8">
    <source>
        <dbReference type="ARBA" id="ARBA00023136"/>
    </source>
</evidence>
<protein>
    <recommendedName>
        <fullName evidence="10">Elongation of fatty acids protein</fullName>
        <ecNumber evidence="10">2.3.1.-</ecNumber>
    </recommendedName>
</protein>
<dbReference type="Pfam" id="PF01151">
    <property type="entry name" value="ELO"/>
    <property type="match status" value="1"/>
</dbReference>
<keyword evidence="3 10" id="KW-0808">Transferase</keyword>
<dbReference type="InterPro" id="IPR030457">
    <property type="entry name" value="ELO_CS"/>
</dbReference>
<keyword evidence="4 10" id="KW-0812">Transmembrane</keyword>
<keyword evidence="7 10" id="KW-0443">Lipid metabolism</keyword>
<evidence type="ECO:0000256" key="9">
    <source>
        <dbReference type="ARBA" id="ARBA00023160"/>
    </source>
</evidence>